<organism evidence="7 8">
    <name type="scientific">Saccharopolyspora antimicrobica</name>
    <dbReference type="NCBI Taxonomy" id="455193"/>
    <lineage>
        <taxon>Bacteria</taxon>
        <taxon>Bacillati</taxon>
        <taxon>Actinomycetota</taxon>
        <taxon>Actinomycetes</taxon>
        <taxon>Pseudonocardiales</taxon>
        <taxon>Pseudonocardiaceae</taxon>
        <taxon>Saccharopolyspora</taxon>
    </lineage>
</organism>
<evidence type="ECO:0000256" key="2">
    <source>
        <dbReference type="ARBA" id="ARBA00022908"/>
    </source>
</evidence>
<dbReference type="OrthoDB" id="4326943at2"/>
<dbReference type="Pfam" id="PF00589">
    <property type="entry name" value="Phage_integrase"/>
    <property type="match status" value="1"/>
</dbReference>
<feature type="domain" description="Tyr recombinase" evidence="5">
    <location>
        <begin position="186"/>
        <end position="385"/>
    </location>
</feature>
<keyword evidence="2" id="KW-0229">DNA integration</keyword>
<evidence type="ECO:0000313" key="6">
    <source>
        <dbReference type="EMBL" id="RKT84170.1"/>
    </source>
</evidence>
<reference evidence="7 8" key="1">
    <citation type="submission" date="2016-10" db="EMBL/GenBank/DDBJ databases">
        <authorList>
            <person name="de Groot N.N."/>
        </authorList>
    </citation>
    <scope>NUCLEOTIDE SEQUENCE [LARGE SCALE GENOMIC DNA]</scope>
    <source>
        <strain evidence="7 8">CPCC 201259</strain>
    </source>
</reference>
<reference evidence="6 9" key="2">
    <citation type="submission" date="2018-10" db="EMBL/GenBank/DDBJ databases">
        <title>Sequencing the genomes of 1000 actinobacteria strains.</title>
        <authorList>
            <person name="Klenk H.-P."/>
        </authorList>
    </citation>
    <scope>NUCLEOTIDE SEQUENCE [LARGE SCALE GENOMIC DNA]</scope>
    <source>
        <strain evidence="6 9">DSM 45119</strain>
    </source>
</reference>
<comment type="similarity">
    <text evidence="1">Belongs to the 'phage' integrase family.</text>
</comment>
<evidence type="ECO:0000313" key="9">
    <source>
        <dbReference type="Proteomes" id="UP000270697"/>
    </source>
</evidence>
<dbReference type="Gene3D" id="1.10.443.10">
    <property type="entry name" value="Intergrase catalytic core"/>
    <property type="match status" value="1"/>
</dbReference>
<dbReference type="RefSeq" id="WP_093150137.1">
    <property type="nucleotide sequence ID" value="NZ_FOUP01000003.1"/>
</dbReference>
<dbReference type="PANTHER" id="PTHR30629">
    <property type="entry name" value="PROPHAGE INTEGRASE"/>
    <property type="match status" value="1"/>
</dbReference>
<evidence type="ECO:0000256" key="4">
    <source>
        <dbReference type="ARBA" id="ARBA00023172"/>
    </source>
</evidence>
<dbReference type="InterPro" id="IPR011010">
    <property type="entry name" value="DNA_brk_join_enz"/>
</dbReference>
<dbReference type="PROSITE" id="PS51898">
    <property type="entry name" value="TYR_RECOMBINASE"/>
    <property type="match status" value="1"/>
</dbReference>
<name>A0A1I4WWS3_9PSEU</name>
<dbReference type="CDD" id="cd01189">
    <property type="entry name" value="INT_ICEBs1_C_like"/>
    <property type="match status" value="1"/>
</dbReference>
<dbReference type="GO" id="GO:0015074">
    <property type="term" value="P:DNA integration"/>
    <property type="evidence" value="ECO:0007669"/>
    <property type="project" value="UniProtKB-KW"/>
</dbReference>
<accession>A0A1I4WWS3</accession>
<keyword evidence="4" id="KW-0233">DNA recombination</keyword>
<dbReference type="SUPFAM" id="SSF56349">
    <property type="entry name" value="DNA breaking-rejoining enzymes"/>
    <property type="match status" value="1"/>
</dbReference>
<dbReference type="Pfam" id="PF22022">
    <property type="entry name" value="Phage_int_M"/>
    <property type="match status" value="1"/>
</dbReference>
<keyword evidence="3" id="KW-0238">DNA-binding</keyword>
<dbReference type="EMBL" id="FOUP01000003">
    <property type="protein sequence ID" value="SFN17643.1"/>
    <property type="molecule type" value="Genomic_DNA"/>
</dbReference>
<dbReference type="InterPro" id="IPR013762">
    <property type="entry name" value="Integrase-like_cat_sf"/>
</dbReference>
<dbReference type="AlphaFoldDB" id="A0A1I4WWS3"/>
<evidence type="ECO:0000259" key="5">
    <source>
        <dbReference type="PROSITE" id="PS51898"/>
    </source>
</evidence>
<protein>
    <submittedName>
        <fullName evidence="7">Site-specific recombinase XerD</fullName>
    </submittedName>
</protein>
<dbReference type="STRING" id="455193.SAMN05421805_10393"/>
<dbReference type="EMBL" id="RBXX01000002">
    <property type="protein sequence ID" value="RKT84170.1"/>
    <property type="molecule type" value="Genomic_DNA"/>
</dbReference>
<gene>
    <name evidence="6" type="ORF">ATL45_2476</name>
    <name evidence="7" type="ORF">SAMN05421805_10393</name>
</gene>
<dbReference type="GO" id="GO:0006310">
    <property type="term" value="P:DNA recombination"/>
    <property type="evidence" value="ECO:0007669"/>
    <property type="project" value="UniProtKB-KW"/>
</dbReference>
<proteinExistence type="inferred from homology"/>
<evidence type="ECO:0000256" key="1">
    <source>
        <dbReference type="ARBA" id="ARBA00008857"/>
    </source>
</evidence>
<sequence length="398" mass="44318">MGGRLPLSPGSSGEIKVKQVGGSFKARCRYRRTDGTYTDIRRLARTKELAKQAVRDAIKNIVAQSAGARLTSQDYFRTAAEMWLAQFKADAENGIYSFSSLDTYTDAYRNHVAKSLDNLRLFEIKAPVINALCQNKLKANSLSLAKHVKAVINGVMVFAIQEGAIETNPVREIAQLTERRAKTKRKKPRAMDASQLLAFFGKLDADEEAGEKDLPDLVRFVAATGERAGEALGAHWKDFDAEAKKLRMSGNLIQARGRGTVRNSGKSESADRDIPLADWCVEMLLERRAKLGKVDPESPIFTNTKGGYLNFQNLTNRVWLPFRKRAGYEWVTFHTLRKTFATLLDGAGMTAREIADLLGHSNPWTTYNTYMGRGLESRRSAEVLDSVVRLDADPKTGH</sequence>
<dbReference type="PANTHER" id="PTHR30629:SF2">
    <property type="entry name" value="PROPHAGE INTEGRASE INTS-RELATED"/>
    <property type="match status" value="1"/>
</dbReference>
<dbReference type="InterPro" id="IPR053876">
    <property type="entry name" value="Phage_int_M"/>
</dbReference>
<evidence type="ECO:0000313" key="7">
    <source>
        <dbReference type="EMBL" id="SFN17643.1"/>
    </source>
</evidence>
<evidence type="ECO:0000256" key="3">
    <source>
        <dbReference type="ARBA" id="ARBA00023125"/>
    </source>
</evidence>
<dbReference type="GO" id="GO:0003677">
    <property type="term" value="F:DNA binding"/>
    <property type="evidence" value="ECO:0007669"/>
    <property type="project" value="UniProtKB-KW"/>
</dbReference>
<dbReference type="Proteomes" id="UP000270697">
    <property type="component" value="Unassembled WGS sequence"/>
</dbReference>
<keyword evidence="9" id="KW-1185">Reference proteome</keyword>
<dbReference type="InterPro" id="IPR050808">
    <property type="entry name" value="Phage_Integrase"/>
</dbReference>
<dbReference type="Gene3D" id="1.10.150.130">
    <property type="match status" value="1"/>
</dbReference>
<dbReference type="InterPro" id="IPR002104">
    <property type="entry name" value="Integrase_catalytic"/>
</dbReference>
<dbReference type="InterPro" id="IPR010998">
    <property type="entry name" value="Integrase_recombinase_N"/>
</dbReference>
<dbReference type="Proteomes" id="UP000199398">
    <property type="component" value="Unassembled WGS sequence"/>
</dbReference>
<evidence type="ECO:0000313" key="8">
    <source>
        <dbReference type="Proteomes" id="UP000199398"/>
    </source>
</evidence>